<keyword evidence="2" id="KW-0328">Glycosyltransferase</keyword>
<organism evidence="10 11">
    <name type="scientific">Duganella rivi</name>
    <dbReference type="NCBI Taxonomy" id="2666083"/>
    <lineage>
        <taxon>Bacteria</taxon>
        <taxon>Pseudomonadati</taxon>
        <taxon>Pseudomonadota</taxon>
        <taxon>Betaproteobacteria</taxon>
        <taxon>Burkholderiales</taxon>
        <taxon>Oxalobacteraceae</taxon>
        <taxon>Telluria group</taxon>
        <taxon>Duganella</taxon>
    </lineage>
</organism>
<feature type="transmembrane region" description="Helical" evidence="8">
    <location>
        <begin position="236"/>
        <end position="257"/>
    </location>
</feature>
<keyword evidence="5" id="KW-0448">Lipopolysaccharide biosynthesis</keyword>
<evidence type="ECO:0000256" key="5">
    <source>
        <dbReference type="ARBA" id="ARBA00022985"/>
    </source>
</evidence>
<reference evidence="10 11" key="1">
    <citation type="submission" date="2019-12" db="EMBL/GenBank/DDBJ databases">
        <title>Novel species isolated from a subtropical stream in China.</title>
        <authorList>
            <person name="Lu H."/>
        </authorList>
    </citation>
    <scope>NUCLEOTIDE SEQUENCE [LARGE SCALE GENOMIC DNA]</scope>
    <source>
        <strain evidence="10 11">FT55W</strain>
    </source>
</reference>
<comment type="caution">
    <text evidence="10">The sequence shown here is derived from an EMBL/GenBank/DDBJ whole genome shotgun (WGS) entry which is preliminary data.</text>
</comment>
<keyword evidence="7 8" id="KW-0472">Membrane</keyword>
<dbReference type="GO" id="GO:0099621">
    <property type="term" value="F:undecaprenyl-phosphate 4-deoxy-4-formamido-L-arabinose transferase activity"/>
    <property type="evidence" value="ECO:0007669"/>
    <property type="project" value="TreeGrafter"/>
</dbReference>
<evidence type="ECO:0000313" key="10">
    <source>
        <dbReference type="EMBL" id="MYM68836.1"/>
    </source>
</evidence>
<evidence type="ECO:0000256" key="1">
    <source>
        <dbReference type="ARBA" id="ARBA00022475"/>
    </source>
</evidence>
<dbReference type="InterPro" id="IPR029044">
    <property type="entry name" value="Nucleotide-diphossugar_trans"/>
</dbReference>
<evidence type="ECO:0000256" key="6">
    <source>
        <dbReference type="ARBA" id="ARBA00022989"/>
    </source>
</evidence>
<evidence type="ECO:0000256" key="3">
    <source>
        <dbReference type="ARBA" id="ARBA00022679"/>
    </source>
</evidence>
<accession>A0A7X4GTG9</accession>
<evidence type="ECO:0000256" key="7">
    <source>
        <dbReference type="ARBA" id="ARBA00023136"/>
    </source>
</evidence>
<dbReference type="SUPFAM" id="SSF53448">
    <property type="entry name" value="Nucleotide-diphospho-sugar transferases"/>
    <property type="match status" value="1"/>
</dbReference>
<dbReference type="GO" id="GO:0009103">
    <property type="term" value="P:lipopolysaccharide biosynthetic process"/>
    <property type="evidence" value="ECO:0007669"/>
    <property type="project" value="UniProtKB-KW"/>
</dbReference>
<evidence type="ECO:0000256" key="4">
    <source>
        <dbReference type="ARBA" id="ARBA00022692"/>
    </source>
</evidence>
<keyword evidence="4 8" id="KW-0812">Transmembrane</keyword>
<proteinExistence type="predicted"/>
<evidence type="ECO:0000259" key="9">
    <source>
        <dbReference type="Pfam" id="PF00535"/>
    </source>
</evidence>
<dbReference type="AlphaFoldDB" id="A0A7X4GTG9"/>
<evidence type="ECO:0000256" key="2">
    <source>
        <dbReference type="ARBA" id="ARBA00022676"/>
    </source>
</evidence>
<keyword evidence="3" id="KW-0808">Transferase</keyword>
<dbReference type="GO" id="GO:0005886">
    <property type="term" value="C:plasma membrane"/>
    <property type="evidence" value="ECO:0007669"/>
    <property type="project" value="TreeGrafter"/>
</dbReference>
<evidence type="ECO:0000313" key="11">
    <source>
        <dbReference type="Proteomes" id="UP000450012"/>
    </source>
</evidence>
<name>A0A7X4GTG9_9BURK</name>
<gene>
    <name evidence="10" type="ORF">GTP45_18630</name>
</gene>
<dbReference type="Proteomes" id="UP000450012">
    <property type="component" value="Unassembled WGS sequence"/>
</dbReference>
<dbReference type="Gene3D" id="3.90.550.10">
    <property type="entry name" value="Spore Coat Polysaccharide Biosynthesis Protein SpsA, Chain A"/>
    <property type="match status" value="1"/>
</dbReference>
<dbReference type="EMBL" id="WWCK01000005">
    <property type="protein sequence ID" value="MYM68836.1"/>
    <property type="molecule type" value="Genomic_DNA"/>
</dbReference>
<dbReference type="InterPro" id="IPR001173">
    <property type="entry name" value="Glyco_trans_2-like"/>
</dbReference>
<dbReference type="Pfam" id="PF00535">
    <property type="entry name" value="Glycos_transf_2"/>
    <property type="match status" value="1"/>
</dbReference>
<keyword evidence="1" id="KW-1003">Cell membrane</keyword>
<protein>
    <submittedName>
        <fullName evidence="10">Glycosyltransferase</fullName>
    </submittedName>
</protein>
<dbReference type="PANTHER" id="PTHR48090:SF3">
    <property type="entry name" value="UNDECAPRENYL-PHOSPHATE 4-DEOXY-4-FORMAMIDO-L-ARABINOSE TRANSFERASE"/>
    <property type="match status" value="1"/>
</dbReference>
<dbReference type="InterPro" id="IPR050256">
    <property type="entry name" value="Glycosyltransferase_2"/>
</dbReference>
<evidence type="ECO:0000256" key="8">
    <source>
        <dbReference type="SAM" id="Phobius"/>
    </source>
</evidence>
<sequence>MLTDTAPYLSFVIPVYGSEKVLPELVSRLDAVMETMAETRQNYEVIFVCDQSPDRSWHVIQQLSARHPWVRGILLRMNAGQHNALMAGFAEARGQVVMTMDDDLQHSPSDIPTLLAELATGRDVVYARFKNRQHASWKVWGSRLNDKVAGYLMNKPADLYLSPFRAMRAAIVRDILRYTGPYVYVDGLVLSMTRNIGTVEVEHHDRFAGDSGYSLKKSISLWLKMATNFSIVPLRLTSFAGLVMAGVGFILAVLLVIQKFTLDAMPIGWSSLIVTILMIGGVQLVALGMLGEYLGRVLLTLNSRPQYVIGETVGLLAKEEEQA</sequence>
<dbReference type="RefSeq" id="WP_161015365.1">
    <property type="nucleotide sequence ID" value="NZ_WWCK01000005.1"/>
</dbReference>
<dbReference type="CDD" id="cd04187">
    <property type="entry name" value="DPM1_like_bac"/>
    <property type="match status" value="1"/>
</dbReference>
<feature type="transmembrane region" description="Helical" evidence="8">
    <location>
        <begin position="269"/>
        <end position="290"/>
    </location>
</feature>
<feature type="domain" description="Glycosyltransferase 2-like" evidence="9">
    <location>
        <begin position="10"/>
        <end position="168"/>
    </location>
</feature>
<keyword evidence="6 8" id="KW-1133">Transmembrane helix</keyword>
<dbReference type="PANTHER" id="PTHR48090">
    <property type="entry name" value="UNDECAPRENYL-PHOSPHATE 4-DEOXY-4-FORMAMIDO-L-ARABINOSE TRANSFERASE-RELATED"/>
    <property type="match status" value="1"/>
</dbReference>
<keyword evidence="11" id="KW-1185">Reference proteome</keyword>